<comment type="caution">
    <text evidence="1">The sequence shown here is derived from an EMBL/GenBank/DDBJ whole genome shotgun (WGS) entry which is preliminary data.</text>
</comment>
<gene>
    <name evidence="1" type="ORF">SAMN04487854_105115</name>
</gene>
<accession>A0ABY1GEG8</accession>
<keyword evidence="2" id="KW-1185">Reference proteome</keyword>
<dbReference type="Proteomes" id="UP000183805">
    <property type="component" value="Unassembled WGS sequence"/>
</dbReference>
<evidence type="ECO:0008006" key="3">
    <source>
        <dbReference type="Google" id="ProtNLM"/>
    </source>
</evidence>
<sequence length="57" mass="7024">MLKRRRTTHKFKRNVIYSTATRRRIMLRNTHKKVIWRRRLFAMQLMEAQETPATPVV</sequence>
<dbReference type="GeneID" id="99507952"/>
<reference evidence="1 2" key="1">
    <citation type="submission" date="2016-10" db="EMBL/GenBank/DDBJ databases">
        <authorList>
            <person name="Varghese N."/>
            <person name="Submissions S."/>
        </authorList>
    </citation>
    <scope>NUCLEOTIDE SEQUENCE [LARGE SCALE GENOMIC DNA]</scope>
    <source>
        <strain evidence="1 2">CGMCC 1.8499</strain>
    </source>
</reference>
<proteinExistence type="predicted"/>
<protein>
    <recommendedName>
        <fullName evidence="3">50S ribosomal protein L34</fullName>
    </recommendedName>
</protein>
<organism evidence="1 2">
    <name type="scientific">Pseudoalteromonas lipolytica</name>
    <dbReference type="NCBI Taxonomy" id="570156"/>
    <lineage>
        <taxon>Bacteria</taxon>
        <taxon>Pseudomonadati</taxon>
        <taxon>Pseudomonadota</taxon>
        <taxon>Gammaproteobacteria</taxon>
        <taxon>Alteromonadales</taxon>
        <taxon>Pseudoalteromonadaceae</taxon>
        <taxon>Pseudoalteromonas</taxon>
    </lineage>
</organism>
<evidence type="ECO:0000313" key="1">
    <source>
        <dbReference type="EMBL" id="SFT58670.1"/>
    </source>
</evidence>
<dbReference type="RefSeq" id="WP_162898022.1">
    <property type="nucleotide sequence ID" value="NZ_CP032090.1"/>
</dbReference>
<evidence type="ECO:0000313" key="2">
    <source>
        <dbReference type="Proteomes" id="UP000183805"/>
    </source>
</evidence>
<dbReference type="EMBL" id="FPAZ01000005">
    <property type="protein sequence ID" value="SFT58670.1"/>
    <property type="molecule type" value="Genomic_DNA"/>
</dbReference>
<name>A0ABY1GEG8_9GAMM</name>